<dbReference type="GO" id="GO:0004129">
    <property type="term" value="F:cytochrome-c oxidase activity"/>
    <property type="evidence" value="ECO:0007669"/>
    <property type="project" value="UniProtKB-EC"/>
</dbReference>
<dbReference type="EC" id="7.1.1.9" evidence="10"/>
<accession>A0A940RWW1</accession>
<comment type="subcellular location">
    <subcellularLocation>
        <location evidence="2">Cell membrane</location>
        <topology evidence="2">Multi-pass membrane protein</topology>
    </subcellularLocation>
</comment>
<evidence type="ECO:0000313" key="13">
    <source>
        <dbReference type="Proteomes" id="UP000670475"/>
    </source>
</evidence>
<dbReference type="AlphaFoldDB" id="A0A940RWW1"/>
<evidence type="ECO:0000256" key="9">
    <source>
        <dbReference type="ARBA" id="ARBA00047816"/>
    </source>
</evidence>
<dbReference type="InterPro" id="IPR021050">
    <property type="entry name" value="Cyt_c_oxidase_su4_actinobac"/>
</dbReference>
<comment type="caution">
    <text evidence="12">The sequence shown here is derived from an EMBL/GenBank/DDBJ whole genome shotgun (WGS) entry which is preliminary data.</text>
</comment>
<keyword evidence="4 10" id="KW-1003">Cell membrane</keyword>
<organism evidence="12 13">
    <name type="scientific">Streptomyces montanisoli</name>
    <dbReference type="NCBI Taxonomy" id="2798581"/>
    <lineage>
        <taxon>Bacteria</taxon>
        <taxon>Bacillati</taxon>
        <taxon>Actinomycetota</taxon>
        <taxon>Actinomycetes</taxon>
        <taxon>Kitasatosporales</taxon>
        <taxon>Streptomycetaceae</taxon>
        <taxon>Streptomyces</taxon>
    </lineage>
</organism>
<name>A0A940RWW1_9ACTN</name>
<evidence type="ECO:0000256" key="6">
    <source>
        <dbReference type="ARBA" id="ARBA00022967"/>
    </source>
</evidence>
<evidence type="ECO:0000256" key="2">
    <source>
        <dbReference type="ARBA" id="ARBA00004651"/>
    </source>
</evidence>
<evidence type="ECO:0000256" key="4">
    <source>
        <dbReference type="ARBA" id="ARBA00022475"/>
    </source>
</evidence>
<dbReference type="PIRSF" id="PIRSF017385">
    <property type="entry name" value="CtaF"/>
    <property type="match status" value="1"/>
</dbReference>
<reference evidence="12" key="1">
    <citation type="submission" date="2021-03" db="EMBL/GenBank/DDBJ databases">
        <title>Whole genome sequence of Streptomyces bomunensis MMS17-BM035.</title>
        <authorList>
            <person name="Lee J.H."/>
        </authorList>
    </citation>
    <scope>NUCLEOTIDE SEQUENCE</scope>
    <source>
        <strain evidence="12">MMS17-BM035</strain>
    </source>
</reference>
<feature type="transmembrane region" description="Helical" evidence="11">
    <location>
        <begin position="105"/>
        <end position="124"/>
    </location>
</feature>
<proteinExistence type="inferred from homology"/>
<evidence type="ECO:0000256" key="8">
    <source>
        <dbReference type="ARBA" id="ARBA00023136"/>
    </source>
</evidence>
<protein>
    <recommendedName>
        <fullName evidence="10">Cytochrome c oxidase polypeptide 4</fullName>
        <ecNumber evidence="10">7.1.1.9</ecNumber>
    </recommendedName>
    <alternativeName>
        <fullName evidence="10">Cytochrome aa3 subunit 4</fullName>
    </alternativeName>
    <alternativeName>
        <fullName evidence="10">Cytochrome c oxidase polypeptide IV</fullName>
    </alternativeName>
</protein>
<dbReference type="Pfam" id="PF12270">
    <property type="entry name" value="Cyt_c_ox_IV"/>
    <property type="match status" value="1"/>
</dbReference>
<evidence type="ECO:0000256" key="11">
    <source>
        <dbReference type="SAM" id="Phobius"/>
    </source>
</evidence>
<keyword evidence="5 11" id="KW-0812">Transmembrane</keyword>
<dbReference type="GO" id="GO:0005886">
    <property type="term" value="C:plasma membrane"/>
    <property type="evidence" value="ECO:0007669"/>
    <property type="project" value="UniProtKB-SubCell"/>
</dbReference>
<feature type="transmembrane region" description="Helical" evidence="11">
    <location>
        <begin position="73"/>
        <end position="99"/>
    </location>
</feature>
<evidence type="ECO:0000313" key="12">
    <source>
        <dbReference type="EMBL" id="MBP0457523.1"/>
    </source>
</evidence>
<keyword evidence="8 10" id="KW-0472">Membrane</keyword>
<dbReference type="Proteomes" id="UP000670475">
    <property type="component" value="Unassembled WGS sequence"/>
</dbReference>
<keyword evidence="7 11" id="KW-1133">Transmembrane helix</keyword>
<gene>
    <name evidence="12" type="ORF">JFN87_08430</name>
</gene>
<feature type="transmembrane region" description="Helical" evidence="11">
    <location>
        <begin position="31"/>
        <end position="52"/>
    </location>
</feature>
<keyword evidence="6 10" id="KW-1278">Translocase</keyword>
<comment type="catalytic activity">
    <reaction evidence="9 10">
        <text>4 Fe(II)-[cytochrome c] + O2 + 8 H(+)(in) = 4 Fe(III)-[cytochrome c] + 2 H2O + 4 H(+)(out)</text>
        <dbReference type="Rhea" id="RHEA:11436"/>
        <dbReference type="Rhea" id="RHEA-COMP:10350"/>
        <dbReference type="Rhea" id="RHEA-COMP:14399"/>
        <dbReference type="ChEBI" id="CHEBI:15377"/>
        <dbReference type="ChEBI" id="CHEBI:15378"/>
        <dbReference type="ChEBI" id="CHEBI:15379"/>
        <dbReference type="ChEBI" id="CHEBI:29033"/>
        <dbReference type="ChEBI" id="CHEBI:29034"/>
        <dbReference type="EC" id="7.1.1.9"/>
    </reaction>
</comment>
<evidence type="ECO:0000256" key="1">
    <source>
        <dbReference type="ARBA" id="ARBA00002536"/>
    </source>
</evidence>
<comment type="subunit">
    <text evidence="10">Associates with subunits I, II and III to form cytochrome c oxidase.</text>
</comment>
<comment type="function">
    <text evidence="1 10">Part of cytochrome c oxidase, its function is unknown.</text>
</comment>
<dbReference type="EMBL" id="JAGIQL010000023">
    <property type="protein sequence ID" value="MBP0457523.1"/>
    <property type="molecule type" value="Genomic_DNA"/>
</dbReference>
<dbReference type="RefSeq" id="WP_209339292.1">
    <property type="nucleotide sequence ID" value="NZ_JAGIQL010000023.1"/>
</dbReference>
<evidence type="ECO:0000256" key="7">
    <source>
        <dbReference type="ARBA" id="ARBA00022989"/>
    </source>
</evidence>
<dbReference type="GO" id="GO:0022900">
    <property type="term" value="P:electron transport chain"/>
    <property type="evidence" value="ECO:0007669"/>
    <property type="project" value="InterPro"/>
</dbReference>
<evidence type="ECO:0000256" key="10">
    <source>
        <dbReference type="PIRNR" id="PIRNR017385"/>
    </source>
</evidence>
<sequence length="131" mass="13852">MKREAALFGGVTVFFGLAALIYGWWSAYDPAGTAALTFAAVMSALITFYLTYQYRRGGTRPEDDGEGEMADGAGAPLGFFPPSTAYPVFTAVGVAVTALGVVLGLWLFFIGVGVLIPGVCGFVFEFGDRRT</sequence>
<comment type="similarity">
    <text evidence="3 10">Belongs to the cytochrome c oxidase bacterial subunit CtaF family.</text>
</comment>
<feature type="transmembrane region" description="Helical" evidence="11">
    <location>
        <begin position="7"/>
        <end position="25"/>
    </location>
</feature>
<keyword evidence="13" id="KW-1185">Reference proteome</keyword>
<evidence type="ECO:0000256" key="3">
    <source>
        <dbReference type="ARBA" id="ARBA00006870"/>
    </source>
</evidence>
<evidence type="ECO:0000256" key="5">
    <source>
        <dbReference type="ARBA" id="ARBA00022692"/>
    </source>
</evidence>